<proteinExistence type="predicted"/>
<accession>A0AAD6YK33</accession>
<organism evidence="2 3">
    <name type="scientific">Mycena pura</name>
    <dbReference type="NCBI Taxonomy" id="153505"/>
    <lineage>
        <taxon>Eukaryota</taxon>
        <taxon>Fungi</taxon>
        <taxon>Dikarya</taxon>
        <taxon>Basidiomycota</taxon>
        <taxon>Agaricomycotina</taxon>
        <taxon>Agaricomycetes</taxon>
        <taxon>Agaricomycetidae</taxon>
        <taxon>Agaricales</taxon>
        <taxon>Marasmiineae</taxon>
        <taxon>Mycenaceae</taxon>
        <taxon>Mycena</taxon>
    </lineage>
</organism>
<dbReference type="Proteomes" id="UP001219525">
    <property type="component" value="Unassembled WGS sequence"/>
</dbReference>
<reference evidence="2" key="1">
    <citation type="submission" date="2023-03" db="EMBL/GenBank/DDBJ databases">
        <title>Massive genome expansion in bonnet fungi (Mycena s.s.) driven by repeated elements and novel gene families across ecological guilds.</title>
        <authorList>
            <consortium name="Lawrence Berkeley National Laboratory"/>
            <person name="Harder C.B."/>
            <person name="Miyauchi S."/>
            <person name="Viragh M."/>
            <person name="Kuo A."/>
            <person name="Thoen E."/>
            <person name="Andreopoulos B."/>
            <person name="Lu D."/>
            <person name="Skrede I."/>
            <person name="Drula E."/>
            <person name="Henrissat B."/>
            <person name="Morin E."/>
            <person name="Kohler A."/>
            <person name="Barry K."/>
            <person name="LaButti K."/>
            <person name="Morin E."/>
            <person name="Salamov A."/>
            <person name="Lipzen A."/>
            <person name="Mereny Z."/>
            <person name="Hegedus B."/>
            <person name="Baldrian P."/>
            <person name="Stursova M."/>
            <person name="Weitz H."/>
            <person name="Taylor A."/>
            <person name="Grigoriev I.V."/>
            <person name="Nagy L.G."/>
            <person name="Martin F."/>
            <person name="Kauserud H."/>
        </authorList>
    </citation>
    <scope>NUCLEOTIDE SEQUENCE</scope>
    <source>
        <strain evidence="2">9144</strain>
    </source>
</reference>
<protein>
    <recommendedName>
        <fullName evidence="1">F-box domain-containing protein</fullName>
    </recommendedName>
</protein>
<dbReference type="InterPro" id="IPR036047">
    <property type="entry name" value="F-box-like_dom_sf"/>
</dbReference>
<dbReference type="InterPro" id="IPR032675">
    <property type="entry name" value="LRR_dom_sf"/>
</dbReference>
<name>A0AAD6YK33_9AGAR</name>
<dbReference type="Gene3D" id="1.20.1280.50">
    <property type="match status" value="1"/>
</dbReference>
<comment type="caution">
    <text evidence="2">The sequence shown here is derived from an EMBL/GenBank/DDBJ whole genome shotgun (WGS) entry which is preliminary data.</text>
</comment>
<dbReference type="EMBL" id="JARJCW010000009">
    <property type="protein sequence ID" value="KAJ7220856.1"/>
    <property type="molecule type" value="Genomic_DNA"/>
</dbReference>
<dbReference type="InterPro" id="IPR001810">
    <property type="entry name" value="F-box_dom"/>
</dbReference>
<dbReference type="SUPFAM" id="SSF52058">
    <property type="entry name" value="L domain-like"/>
    <property type="match status" value="1"/>
</dbReference>
<dbReference type="Pfam" id="PF12937">
    <property type="entry name" value="F-box-like"/>
    <property type="match status" value="1"/>
</dbReference>
<dbReference type="Gene3D" id="3.80.10.10">
    <property type="entry name" value="Ribonuclease Inhibitor"/>
    <property type="match status" value="1"/>
</dbReference>
<evidence type="ECO:0000259" key="1">
    <source>
        <dbReference type="Pfam" id="PF12937"/>
    </source>
</evidence>
<dbReference type="AlphaFoldDB" id="A0AAD6YK33"/>
<feature type="domain" description="F-box" evidence="1">
    <location>
        <begin position="94"/>
        <end position="160"/>
    </location>
</feature>
<keyword evidence="3" id="KW-1185">Reference proteome</keyword>
<dbReference type="SUPFAM" id="SSF81383">
    <property type="entry name" value="F-box domain"/>
    <property type="match status" value="1"/>
</dbReference>
<sequence>MPDSAVYATVENLFSASVYPSAAQHSELSECLRTNSVPKDLSYIRSVIAASRLELARYNTNIRTISAALEGAISERDAFQLHVERCHSLLAPIRALPREILLHIFTFCSEPWQFRTDFALWSQITPRDHMEQLARPDLLRLSRVCSSWRTAILGTPSLWAPIQVNLSEWLLPPIARRLTYLITAAVKRAGACPLKLKLRTTGQAYEVLSLELLAHCSARWQSLNLWINFGAFRHLSFTRGNLALLEKLEIHGDLLHELDIFEDAPRLVEVTLRRSGSSQPPLLPWHQLHTLNYENGNAVELGAFMSLIRQCPNLRAVTFTALDVSGLPNPVILEPLESKLESLSIIFRNTRNSSAVQAIRVLSAMLNSFTLPRAKQLSFRMNSLMPLVWAYPIFIAFLSRSSCSQTVTSLALHGIKFPRHELVECMAALPQLETLSLSDYPPIPDHPDFQLFDKFTFLVTDELLKQLTWTPDAAACLVPRLRVVHLTTLFRFSSQMMLKFAASRAEAQAGRIEGLGKVRRFELRLGWHRTPEQPPPVFDSALISELDAMQRRGDIWYSLTASD</sequence>
<evidence type="ECO:0000313" key="2">
    <source>
        <dbReference type="EMBL" id="KAJ7220856.1"/>
    </source>
</evidence>
<gene>
    <name evidence="2" type="ORF">GGX14DRAFT_515186</name>
</gene>
<evidence type="ECO:0000313" key="3">
    <source>
        <dbReference type="Proteomes" id="UP001219525"/>
    </source>
</evidence>